<reference evidence="1 2" key="1">
    <citation type="submission" date="2021-03" db="EMBL/GenBank/DDBJ databases">
        <title>Fibrella sp. HMF5405 genome sequencing and assembly.</title>
        <authorList>
            <person name="Kang H."/>
            <person name="Kim H."/>
            <person name="Bae S."/>
            <person name="Joh K."/>
        </authorList>
    </citation>
    <scope>NUCLEOTIDE SEQUENCE [LARGE SCALE GENOMIC DNA]</scope>
    <source>
        <strain evidence="1 2">HMF5405</strain>
    </source>
</reference>
<sequence>MSKFFLVSTSQYFDYQCIIDIVVKQGYSVIRSNEVSLSTTVALIEWTGDGTATRQAIQAIRQQYPACRCLLLLPATCDIVMAAL</sequence>
<name>A0ABS3JN45_9BACT</name>
<accession>A0ABS3JN45</accession>
<keyword evidence="2" id="KW-1185">Reference proteome</keyword>
<dbReference type="EMBL" id="JAFMYW010000005">
    <property type="protein sequence ID" value="MBO0950624.1"/>
    <property type="molecule type" value="Genomic_DNA"/>
</dbReference>
<organism evidence="1 2">
    <name type="scientific">Fibrella forsythiae</name>
    <dbReference type="NCBI Taxonomy" id="2817061"/>
    <lineage>
        <taxon>Bacteria</taxon>
        <taxon>Pseudomonadati</taxon>
        <taxon>Bacteroidota</taxon>
        <taxon>Cytophagia</taxon>
        <taxon>Cytophagales</taxon>
        <taxon>Spirosomataceae</taxon>
        <taxon>Fibrella</taxon>
    </lineage>
</organism>
<dbReference type="RefSeq" id="WP_207330554.1">
    <property type="nucleotide sequence ID" value="NZ_JAFMYW010000005.1"/>
</dbReference>
<proteinExistence type="predicted"/>
<evidence type="ECO:0000313" key="1">
    <source>
        <dbReference type="EMBL" id="MBO0950624.1"/>
    </source>
</evidence>
<comment type="caution">
    <text evidence="1">The sequence shown here is derived from an EMBL/GenBank/DDBJ whole genome shotgun (WGS) entry which is preliminary data.</text>
</comment>
<protein>
    <submittedName>
        <fullName evidence="1">Uncharacterized protein</fullName>
    </submittedName>
</protein>
<evidence type="ECO:0000313" key="2">
    <source>
        <dbReference type="Proteomes" id="UP000664628"/>
    </source>
</evidence>
<dbReference type="Proteomes" id="UP000664628">
    <property type="component" value="Unassembled WGS sequence"/>
</dbReference>
<gene>
    <name evidence="1" type="ORF">J2I46_18665</name>
</gene>